<accession>A0ABQ2DGQ1</accession>
<dbReference type="PANTHER" id="PTHR10584">
    <property type="entry name" value="SUGAR KINASE"/>
    <property type="match status" value="1"/>
</dbReference>
<dbReference type="Proteomes" id="UP000632222">
    <property type="component" value="Unassembled WGS sequence"/>
</dbReference>
<keyword evidence="1" id="KW-0808">Transferase</keyword>
<sequence length="300" mass="32364">MKLLVCGNVNLETGVPVSGFPLEYAPISYLKFQTTTRPGGVGFNVAKALSILGSEVHFAALTAPDLMGQVLRQEVKRAGLGLTFLSEVLSETPQSVVLTDPQGRRQIFTDLKDLTEANYSRALFHEALDHVHFAVMTNAPFVKPLVPEVVNSGVPFVTDVQDLQGLHHEYNLPFLEHAEVLFFSHEKLPEAAADFVPALARLYGTEVIVVGLGADGALLYHDRTLHHVPAFSPPSIQSTVGAGDALCASFTHFYARGMHPLEALQRAVVFAGNKIAAASGSEGFLNESELESVFSTLQQG</sequence>
<protein>
    <recommendedName>
        <fullName evidence="3">Carbohydrate kinase PfkB domain-containing protein</fullName>
    </recommendedName>
</protein>
<evidence type="ECO:0000256" key="2">
    <source>
        <dbReference type="ARBA" id="ARBA00022777"/>
    </source>
</evidence>
<feature type="domain" description="Carbohydrate kinase PfkB" evidence="3">
    <location>
        <begin position="20"/>
        <end position="275"/>
    </location>
</feature>
<gene>
    <name evidence="4" type="ORF">GCM10008938_44820</name>
</gene>
<dbReference type="Gene3D" id="3.40.1190.20">
    <property type="match status" value="1"/>
</dbReference>
<reference evidence="5" key="1">
    <citation type="journal article" date="2019" name="Int. J. Syst. Evol. Microbiol.">
        <title>The Global Catalogue of Microorganisms (GCM) 10K type strain sequencing project: providing services to taxonomists for standard genome sequencing and annotation.</title>
        <authorList>
            <consortium name="The Broad Institute Genomics Platform"/>
            <consortium name="The Broad Institute Genome Sequencing Center for Infectious Disease"/>
            <person name="Wu L."/>
            <person name="Ma J."/>
        </authorList>
    </citation>
    <scope>NUCLEOTIDE SEQUENCE [LARGE SCALE GENOMIC DNA]</scope>
    <source>
        <strain evidence="5">JCM 14370</strain>
    </source>
</reference>
<dbReference type="Pfam" id="PF00294">
    <property type="entry name" value="PfkB"/>
    <property type="match status" value="1"/>
</dbReference>
<comment type="caution">
    <text evidence="4">The sequence shown here is derived from an EMBL/GenBank/DDBJ whole genome shotgun (WGS) entry which is preliminary data.</text>
</comment>
<keyword evidence="2" id="KW-0418">Kinase</keyword>
<name>A0ABQ2DGQ1_9DEIO</name>
<evidence type="ECO:0000313" key="4">
    <source>
        <dbReference type="EMBL" id="GGJ53850.1"/>
    </source>
</evidence>
<dbReference type="PANTHER" id="PTHR10584:SF166">
    <property type="entry name" value="RIBOKINASE"/>
    <property type="match status" value="1"/>
</dbReference>
<keyword evidence="5" id="KW-1185">Reference proteome</keyword>
<organism evidence="4 5">
    <name type="scientific">Deinococcus roseus</name>
    <dbReference type="NCBI Taxonomy" id="392414"/>
    <lineage>
        <taxon>Bacteria</taxon>
        <taxon>Thermotogati</taxon>
        <taxon>Deinococcota</taxon>
        <taxon>Deinococci</taxon>
        <taxon>Deinococcales</taxon>
        <taxon>Deinococcaceae</taxon>
        <taxon>Deinococcus</taxon>
    </lineage>
</organism>
<proteinExistence type="predicted"/>
<evidence type="ECO:0000256" key="1">
    <source>
        <dbReference type="ARBA" id="ARBA00022679"/>
    </source>
</evidence>
<evidence type="ECO:0000259" key="3">
    <source>
        <dbReference type="Pfam" id="PF00294"/>
    </source>
</evidence>
<dbReference type="SUPFAM" id="SSF53613">
    <property type="entry name" value="Ribokinase-like"/>
    <property type="match status" value="1"/>
</dbReference>
<evidence type="ECO:0000313" key="5">
    <source>
        <dbReference type="Proteomes" id="UP000632222"/>
    </source>
</evidence>
<dbReference type="RefSeq" id="WP_189007320.1">
    <property type="nucleotide sequence ID" value="NZ_BMOD01000028.1"/>
</dbReference>
<dbReference type="EMBL" id="BMOD01000028">
    <property type="protein sequence ID" value="GGJ53850.1"/>
    <property type="molecule type" value="Genomic_DNA"/>
</dbReference>
<dbReference type="InterPro" id="IPR011611">
    <property type="entry name" value="PfkB_dom"/>
</dbReference>
<dbReference type="InterPro" id="IPR029056">
    <property type="entry name" value="Ribokinase-like"/>
</dbReference>